<sequence length="220" mass="25439">MLLKALPGLNEALESFLLLYCALGLVAAAAIPLFWFYVFRIKSWLSGKTSEVFLEHRRKKKWVDERSGHDCFLLYARSLLISWINDPRYWTWKCFKETSDENIEVAKLISVLWLEIKGTVSITEFPPGIEYEVLYAVKLRKGAEGWEFPVRLSLHLLGAEVRRRQVTLLEKTRGEWLELSVGTFTRRDEETGQVSFAFCQLDGHWKSGLVVKGAILRPKD</sequence>
<dbReference type="Pfam" id="PF14299">
    <property type="entry name" value="PP2"/>
    <property type="match status" value="1"/>
</dbReference>
<proteinExistence type="predicted"/>
<organism evidence="2">
    <name type="scientific">Rhizophora mucronata</name>
    <name type="common">Asiatic mangrove</name>
    <dbReference type="NCBI Taxonomy" id="61149"/>
    <lineage>
        <taxon>Eukaryota</taxon>
        <taxon>Viridiplantae</taxon>
        <taxon>Streptophyta</taxon>
        <taxon>Embryophyta</taxon>
        <taxon>Tracheophyta</taxon>
        <taxon>Spermatophyta</taxon>
        <taxon>Magnoliopsida</taxon>
        <taxon>eudicotyledons</taxon>
        <taxon>Gunneridae</taxon>
        <taxon>Pentapetalae</taxon>
        <taxon>rosids</taxon>
        <taxon>fabids</taxon>
        <taxon>Malpighiales</taxon>
        <taxon>Rhizophoraceae</taxon>
        <taxon>Rhizophora</taxon>
    </lineage>
</organism>
<accession>A0A2P2JG60</accession>
<keyword evidence="1" id="KW-0472">Membrane</keyword>
<keyword evidence="1" id="KW-1133">Transmembrane helix</keyword>
<feature type="transmembrane region" description="Helical" evidence="1">
    <location>
        <begin position="16"/>
        <end position="38"/>
    </location>
</feature>
<reference evidence="2" key="1">
    <citation type="submission" date="2018-02" db="EMBL/GenBank/DDBJ databases">
        <title>Rhizophora mucronata_Transcriptome.</title>
        <authorList>
            <person name="Meera S.P."/>
            <person name="Sreeshan A."/>
            <person name="Augustine A."/>
        </authorList>
    </citation>
    <scope>NUCLEOTIDE SEQUENCE</scope>
    <source>
        <tissue evidence="2">Leaf</tissue>
    </source>
</reference>
<dbReference type="GO" id="GO:0030246">
    <property type="term" value="F:carbohydrate binding"/>
    <property type="evidence" value="ECO:0007669"/>
    <property type="project" value="InterPro"/>
</dbReference>
<protein>
    <submittedName>
        <fullName evidence="2">Protein PHLOEM PROTEIN 2-LIKE A1</fullName>
    </submittedName>
</protein>
<evidence type="ECO:0000313" key="2">
    <source>
        <dbReference type="EMBL" id="MBW92399.1"/>
    </source>
</evidence>
<dbReference type="InterPro" id="IPR052147">
    <property type="entry name" value="PP2-like/Lectin"/>
</dbReference>
<evidence type="ECO:0000256" key="1">
    <source>
        <dbReference type="SAM" id="Phobius"/>
    </source>
</evidence>
<dbReference type="PANTHER" id="PTHR48478">
    <property type="entry name" value="LECTIN-LIKE"/>
    <property type="match status" value="1"/>
</dbReference>
<name>A0A2P2JG60_RHIMU</name>
<dbReference type="PANTHER" id="PTHR48478:SF1">
    <property type="entry name" value="LECTIN-LIKE"/>
    <property type="match status" value="1"/>
</dbReference>
<dbReference type="AlphaFoldDB" id="A0A2P2JG60"/>
<dbReference type="InterPro" id="IPR025886">
    <property type="entry name" value="PP2-like"/>
</dbReference>
<keyword evidence="1" id="KW-0812">Transmembrane</keyword>
<dbReference type="EMBL" id="GGEC01011916">
    <property type="protein sequence ID" value="MBW92399.1"/>
    <property type="molecule type" value="Transcribed_RNA"/>
</dbReference>